<evidence type="ECO:0000313" key="3">
    <source>
        <dbReference type="Proteomes" id="UP000339690"/>
    </source>
</evidence>
<dbReference type="KEGG" id="grc:GI584_15525"/>
<dbReference type="InterPro" id="IPR015947">
    <property type="entry name" value="PUA-like_sf"/>
</dbReference>
<dbReference type="CDD" id="cd06553">
    <property type="entry name" value="ASCH_Ef3133_like"/>
    <property type="match status" value="1"/>
</dbReference>
<dbReference type="SMART" id="SM01022">
    <property type="entry name" value="ASCH"/>
    <property type="match status" value="1"/>
</dbReference>
<dbReference type="Proteomes" id="UP000339690">
    <property type="component" value="Chromosome"/>
</dbReference>
<dbReference type="AlphaFoldDB" id="A0A5Q2TKU8"/>
<gene>
    <name evidence="2" type="ORF">GI584_15525</name>
</gene>
<dbReference type="PANTHER" id="PTHR39203:SF1">
    <property type="entry name" value="CYTOPLASMIC PROTEIN"/>
    <property type="match status" value="1"/>
</dbReference>
<protein>
    <submittedName>
        <fullName evidence="2">ASCH domain-containing protein</fullName>
    </submittedName>
</protein>
<proteinExistence type="predicted"/>
<dbReference type="PANTHER" id="PTHR39203">
    <property type="entry name" value="CYTOPLASMIC PROTEIN-RELATED"/>
    <property type="match status" value="1"/>
</dbReference>
<dbReference type="Pfam" id="PF04266">
    <property type="entry name" value="ASCH"/>
    <property type="match status" value="1"/>
</dbReference>
<dbReference type="Gene3D" id="3.10.400.10">
    <property type="entry name" value="Sulfate adenylyltransferase"/>
    <property type="match status" value="1"/>
</dbReference>
<dbReference type="PIRSF" id="PIRSF021320">
    <property type="entry name" value="DUF984"/>
    <property type="match status" value="1"/>
</dbReference>
<dbReference type="EMBL" id="CP045915">
    <property type="protein sequence ID" value="QGH35376.1"/>
    <property type="molecule type" value="Genomic_DNA"/>
</dbReference>
<reference evidence="2 3" key="1">
    <citation type="submission" date="2019-11" db="EMBL/GenBank/DDBJ databases">
        <title>Gracilibacillus salitolerans sp. nov., a moderate halophile isolated from a saline soil in northwest China.</title>
        <authorList>
            <person name="Gan L."/>
        </authorList>
    </citation>
    <scope>NUCLEOTIDE SEQUENCE [LARGE SCALE GENOMIC DNA]</scope>
    <source>
        <strain evidence="2 3">SCU50</strain>
    </source>
</reference>
<feature type="domain" description="ASCH" evidence="1">
    <location>
        <begin position="27"/>
        <end position="150"/>
    </location>
</feature>
<keyword evidence="3" id="KW-1185">Reference proteome</keyword>
<organism evidence="2 3">
    <name type="scientific">Gracilibacillus salitolerans</name>
    <dbReference type="NCBI Taxonomy" id="2663022"/>
    <lineage>
        <taxon>Bacteria</taxon>
        <taxon>Bacillati</taxon>
        <taxon>Bacillota</taxon>
        <taxon>Bacilli</taxon>
        <taxon>Bacillales</taxon>
        <taxon>Bacillaceae</taxon>
        <taxon>Gracilibacillus</taxon>
    </lineage>
</organism>
<sequence length="158" mass="18374">MSQERIDEYWRQFKKISPNAPDTYDAWPFGSSKQHADDLAQLVLEGKKTATSSNYIMYQVESDSIPYVGLYNIILDGNDAPVAILKTVEVNIMPFEEVSEEHAYLEGEGDRSLKYWRKVHQAFFERELNEINQTFNEQILVVCERFELVYPIIGKNLD</sequence>
<evidence type="ECO:0000259" key="1">
    <source>
        <dbReference type="SMART" id="SM01022"/>
    </source>
</evidence>
<accession>A0A5Q2TKU8</accession>
<name>A0A5Q2TKU8_9BACI</name>
<dbReference type="RefSeq" id="WP_153791771.1">
    <property type="nucleotide sequence ID" value="NZ_CP045915.1"/>
</dbReference>
<evidence type="ECO:0000313" key="2">
    <source>
        <dbReference type="EMBL" id="QGH35376.1"/>
    </source>
</evidence>
<dbReference type="InterPro" id="IPR009326">
    <property type="entry name" value="DUF984"/>
</dbReference>
<dbReference type="SUPFAM" id="SSF88697">
    <property type="entry name" value="PUA domain-like"/>
    <property type="match status" value="1"/>
</dbReference>
<dbReference type="InterPro" id="IPR007374">
    <property type="entry name" value="ASCH_domain"/>
</dbReference>